<dbReference type="EMBL" id="MT144429">
    <property type="protein sequence ID" value="QJA53527.1"/>
    <property type="molecule type" value="Genomic_DNA"/>
</dbReference>
<dbReference type="SUPFAM" id="SSF47413">
    <property type="entry name" value="lambda repressor-like DNA-binding domains"/>
    <property type="match status" value="1"/>
</dbReference>
<reference evidence="1" key="1">
    <citation type="submission" date="2020-03" db="EMBL/GenBank/DDBJ databases">
        <title>The deep terrestrial virosphere.</title>
        <authorList>
            <person name="Holmfeldt K."/>
            <person name="Nilsson E."/>
            <person name="Simone D."/>
            <person name="Lopez-Fernandez M."/>
            <person name="Wu X."/>
            <person name="de Brujin I."/>
            <person name="Lundin D."/>
            <person name="Andersson A."/>
            <person name="Bertilsson S."/>
            <person name="Dopson M."/>
        </authorList>
    </citation>
    <scope>NUCLEOTIDE SEQUENCE</scope>
    <source>
        <strain evidence="1">TM448A03636</strain>
    </source>
</reference>
<dbReference type="AlphaFoldDB" id="A0A6H2A1T1"/>
<dbReference type="InterPro" id="IPR010982">
    <property type="entry name" value="Lambda_DNA-bd_dom_sf"/>
</dbReference>
<dbReference type="GO" id="GO:0003677">
    <property type="term" value="F:DNA binding"/>
    <property type="evidence" value="ECO:0007669"/>
    <property type="project" value="InterPro"/>
</dbReference>
<gene>
    <name evidence="1" type="ORF">TM448A03636_0003</name>
</gene>
<sequence length="60" mass="6725">MTALEIKAIRAEQTVAQFAAALGVHRLTVYRWEDGSRQPKGLYKKALQRLAKKRGIALSD</sequence>
<dbReference type="InterPro" id="IPR001387">
    <property type="entry name" value="Cro/C1-type_HTH"/>
</dbReference>
<organism evidence="1">
    <name type="scientific">viral metagenome</name>
    <dbReference type="NCBI Taxonomy" id="1070528"/>
    <lineage>
        <taxon>unclassified sequences</taxon>
        <taxon>metagenomes</taxon>
        <taxon>organismal metagenomes</taxon>
    </lineage>
</organism>
<proteinExistence type="predicted"/>
<name>A0A6H2A1T1_9ZZZZ</name>
<evidence type="ECO:0000313" key="1">
    <source>
        <dbReference type="EMBL" id="QJA53527.1"/>
    </source>
</evidence>
<protein>
    <submittedName>
        <fullName evidence="1">Putative DNA binding, helix-turn-helix domain containing protein</fullName>
    </submittedName>
</protein>
<dbReference type="Gene3D" id="1.10.260.40">
    <property type="entry name" value="lambda repressor-like DNA-binding domains"/>
    <property type="match status" value="1"/>
</dbReference>
<dbReference type="CDD" id="cd00093">
    <property type="entry name" value="HTH_XRE"/>
    <property type="match status" value="1"/>
</dbReference>
<accession>A0A6H2A1T1</accession>